<accession>A0A7X0Y457</accession>
<protein>
    <submittedName>
        <fullName evidence="1">Uncharacterized protein</fullName>
    </submittedName>
</protein>
<reference evidence="1 2" key="1">
    <citation type="submission" date="2020-03" db="EMBL/GenBank/DDBJ databases">
        <title>Soil Listeria distribution.</title>
        <authorList>
            <person name="Liao J."/>
            <person name="Wiedmann M."/>
        </authorList>
    </citation>
    <scope>NUCLEOTIDE SEQUENCE [LARGE SCALE GENOMIC DNA]</scope>
    <source>
        <strain evidence="1 2">FSL L7-0741</strain>
    </source>
</reference>
<sequence length="117" mass="13655">MKKLFDETHEHESEFYRTVWYGYVEGDLDEALLETIVSTVQSDLAQKLENPSTATHWVFYSGTTNKDAIDDAVRSSLMIREWNGNFVTNYNMSDFEFVTALDRINDYRGKLEQRLNA</sequence>
<dbReference type="EMBL" id="JAARWN010000009">
    <property type="protein sequence ID" value="MBC1936676.1"/>
    <property type="molecule type" value="Genomic_DNA"/>
</dbReference>
<dbReference type="Proteomes" id="UP000535908">
    <property type="component" value="Unassembled WGS sequence"/>
</dbReference>
<name>A0A7X0Y457_9LIST</name>
<organism evidence="1 2">
    <name type="scientific">Listeria grandensis</name>
    <dbReference type="NCBI Taxonomy" id="1494963"/>
    <lineage>
        <taxon>Bacteria</taxon>
        <taxon>Bacillati</taxon>
        <taxon>Bacillota</taxon>
        <taxon>Bacilli</taxon>
        <taxon>Bacillales</taxon>
        <taxon>Listeriaceae</taxon>
        <taxon>Listeria</taxon>
    </lineage>
</organism>
<dbReference type="AlphaFoldDB" id="A0A7X0Y457"/>
<evidence type="ECO:0000313" key="2">
    <source>
        <dbReference type="Proteomes" id="UP000535908"/>
    </source>
</evidence>
<dbReference type="RefSeq" id="WP_036066343.1">
    <property type="nucleotide sequence ID" value="NZ_JAARRE010000012.1"/>
</dbReference>
<gene>
    <name evidence="1" type="ORF">HCA69_09880</name>
</gene>
<evidence type="ECO:0000313" key="1">
    <source>
        <dbReference type="EMBL" id="MBC1936676.1"/>
    </source>
</evidence>
<proteinExistence type="predicted"/>
<comment type="caution">
    <text evidence="1">The sequence shown here is derived from an EMBL/GenBank/DDBJ whole genome shotgun (WGS) entry which is preliminary data.</text>
</comment>